<organism evidence="1 2">
    <name type="scientific">Cynara cardunculus var. scolymus</name>
    <name type="common">Globe artichoke</name>
    <name type="synonym">Cynara scolymus</name>
    <dbReference type="NCBI Taxonomy" id="59895"/>
    <lineage>
        <taxon>Eukaryota</taxon>
        <taxon>Viridiplantae</taxon>
        <taxon>Streptophyta</taxon>
        <taxon>Embryophyta</taxon>
        <taxon>Tracheophyta</taxon>
        <taxon>Spermatophyta</taxon>
        <taxon>Magnoliopsida</taxon>
        <taxon>eudicotyledons</taxon>
        <taxon>Gunneridae</taxon>
        <taxon>Pentapetalae</taxon>
        <taxon>asterids</taxon>
        <taxon>campanulids</taxon>
        <taxon>Asterales</taxon>
        <taxon>Asteraceae</taxon>
        <taxon>Carduoideae</taxon>
        <taxon>Cardueae</taxon>
        <taxon>Carduinae</taxon>
        <taxon>Cynara</taxon>
    </lineage>
</organism>
<protein>
    <submittedName>
        <fullName evidence="1">Uncharacterized protein</fullName>
    </submittedName>
</protein>
<dbReference type="EMBL" id="LEKV01004389">
    <property type="protein sequence ID" value="KVH95438.1"/>
    <property type="molecule type" value="Genomic_DNA"/>
</dbReference>
<proteinExistence type="predicted"/>
<sequence>MKGPDICFAISKINENEDLLGSNIIALLDAGSVSSRNINEFKYNRGGNNQISPRSLHNNGKRWKDSISQILDLSYLHVKRCLCALLVPYKIGTKVKLGKYVSAKKTLKF</sequence>
<gene>
    <name evidence="1" type="ORF">Ccrd_002491</name>
</gene>
<comment type="caution">
    <text evidence="1">The sequence shown here is derived from an EMBL/GenBank/DDBJ whole genome shotgun (WGS) entry which is preliminary data.</text>
</comment>
<reference evidence="1 2" key="1">
    <citation type="journal article" date="2016" name="Sci. Rep.">
        <title>The genome sequence of the outbreeding globe artichoke constructed de novo incorporating a phase-aware low-pass sequencing strategy of F1 progeny.</title>
        <authorList>
            <person name="Scaglione D."/>
            <person name="Reyes-Chin-Wo S."/>
            <person name="Acquadro A."/>
            <person name="Froenicke L."/>
            <person name="Portis E."/>
            <person name="Beitel C."/>
            <person name="Tirone M."/>
            <person name="Mauro R."/>
            <person name="Lo Monaco A."/>
            <person name="Mauromicale G."/>
            <person name="Faccioli P."/>
            <person name="Cattivelli L."/>
            <person name="Rieseberg L."/>
            <person name="Michelmore R."/>
            <person name="Lanteri S."/>
        </authorList>
    </citation>
    <scope>NUCLEOTIDE SEQUENCE [LARGE SCALE GENOMIC DNA]</scope>
    <source>
        <strain evidence="1">2C</strain>
    </source>
</reference>
<dbReference type="Proteomes" id="UP000243975">
    <property type="component" value="Unassembled WGS sequence"/>
</dbReference>
<accession>A0A103XRA0</accession>
<dbReference type="AlphaFoldDB" id="A0A103XRA0"/>
<evidence type="ECO:0000313" key="2">
    <source>
        <dbReference type="Proteomes" id="UP000243975"/>
    </source>
</evidence>
<keyword evidence="2" id="KW-1185">Reference proteome</keyword>
<dbReference type="Gramene" id="KVH95438">
    <property type="protein sequence ID" value="KVH95438"/>
    <property type="gene ID" value="Ccrd_002491"/>
</dbReference>
<evidence type="ECO:0000313" key="1">
    <source>
        <dbReference type="EMBL" id="KVH95438.1"/>
    </source>
</evidence>
<name>A0A103XRA0_CYNCS</name>